<evidence type="ECO:0000256" key="2">
    <source>
        <dbReference type="ARBA" id="ARBA00022801"/>
    </source>
</evidence>
<dbReference type="AlphaFoldDB" id="A0A7R9EDZ8"/>
<dbReference type="SUPFAM" id="SSF53098">
    <property type="entry name" value="Ribonuclease H-like"/>
    <property type="match status" value="1"/>
</dbReference>
<dbReference type="InterPro" id="IPR012337">
    <property type="entry name" value="RNaseH-like_sf"/>
</dbReference>
<protein>
    <recommendedName>
        <fullName evidence="4">Exonuclease domain-containing protein</fullName>
    </recommendedName>
</protein>
<gene>
    <name evidence="5" type="ORF">TMSB3V08_LOCUS7609</name>
</gene>
<reference evidence="5" key="1">
    <citation type="submission" date="2020-11" db="EMBL/GenBank/DDBJ databases">
        <authorList>
            <person name="Tran Van P."/>
        </authorList>
    </citation>
    <scope>NUCLEOTIDE SEQUENCE</scope>
</reference>
<dbReference type="GO" id="GO:0003676">
    <property type="term" value="F:nucleic acid binding"/>
    <property type="evidence" value="ECO:0007669"/>
    <property type="project" value="InterPro"/>
</dbReference>
<sequence>MAQPYDTIFAYKVETPPFNREPLLCFVIVQTGKKQRVRSIGEAMSHPPMEEYLLPSSGQRHRVVCYDLETTGLELVDEIVQIGGSVDQARIFSKYIVPATRRVHPVAARIIGLQVMNGRKGLQDLRDNTPVDAVDEGSGLKEFLHWLEEVRGDVDGIILASHGAIFLDIPVLLIALRRNKLIDRFKQIVSGFCDTYAIFRADLKIRDYKLQSLYEQFIGRRPEKHRAQEDARDLHTILTTYFKTEQLSMELRPLAQATYTVRCMEEYTSWRESIEPHRADLMTITASWNVRGDKLKKVLVKNLLAAGYTYKRLADEFRIHGDQVFKNRLEQSILHMKMTYESYLTDTKDMSARVVANRVLEHFKRMRSAQPEWGGEARHMFNQSVKGSCHSDRCTLPDFLIVTEYACTVVTRELILCDNYAPQPTHHADHKAV</sequence>
<dbReference type="Pfam" id="PF22123">
    <property type="entry name" value="Exu_RNase_H_like"/>
    <property type="match status" value="1"/>
</dbReference>
<organism evidence="5">
    <name type="scientific">Timema monikensis</name>
    <dbReference type="NCBI Taxonomy" id="170555"/>
    <lineage>
        <taxon>Eukaryota</taxon>
        <taxon>Metazoa</taxon>
        <taxon>Ecdysozoa</taxon>
        <taxon>Arthropoda</taxon>
        <taxon>Hexapoda</taxon>
        <taxon>Insecta</taxon>
        <taxon>Pterygota</taxon>
        <taxon>Neoptera</taxon>
        <taxon>Polyneoptera</taxon>
        <taxon>Phasmatodea</taxon>
        <taxon>Timematodea</taxon>
        <taxon>Timematoidea</taxon>
        <taxon>Timematidae</taxon>
        <taxon>Timema</taxon>
    </lineage>
</organism>
<dbReference type="EMBL" id="OB794682">
    <property type="protein sequence ID" value="CAD7430860.1"/>
    <property type="molecule type" value="Genomic_DNA"/>
</dbReference>
<dbReference type="SMART" id="SM00479">
    <property type="entry name" value="EXOIII"/>
    <property type="match status" value="1"/>
</dbReference>
<keyword evidence="1" id="KW-0540">Nuclease</keyword>
<accession>A0A7R9EDZ8</accession>
<dbReference type="InterPro" id="IPR013520">
    <property type="entry name" value="Ribonucl_H"/>
</dbReference>
<name>A0A7R9EDZ8_9NEOP</name>
<evidence type="ECO:0000259" key="4">
    <source>
        <dbReference type="SMART" id="SM00479"/>
    </source>
</evidence>
<evidence type="ECO:0000256" key="3">
    <source>
        <dbReference type="ARBA" id="ARBA00022839"/>
    </source>
</evidence>
<proteinExistence type="predicted"/>
<dbReference type="GO" id="GO:0008408">
    <property type="term" value="F:3'-5' exonuclease activity"/>
    <property type="evidence" value="ECO:0007669"/>
    <property type="project" value="TreeGrafter"/>
</dbReference>
<evidence type="ECO:0000313" key="5">
    <source>
        <dbReference type="EMBL" id="CAD7430860.1"/>
    </source>
</evidence>
<dbReference type="Gene3D" id="3.30.420.10">
    <property type="entry name" value="Ribonuclease H-like superfamily/Ribonuclease H"/>
    <property type="match status" value="1"/>
</dbReference>
<dbReference type="PANTHER" id="PTHR30231">
    <property type="entry name" value="DNA POLYMERASE III SUBUNIT EPSILON"/>
    <property type="match status" value="1"/>
</dbReference>
<keyword evidence="2" id="KW-0378">Hydrolase</keyword>
<dbReference type="InterPro" id="IPR054362">
    <property type="entry name" value="Exu_RNase_H-like"/>
</dbReference>
<evidence type="ECO:0000256" key="1">
    <source>
        <dbReference type="ARBA" id="ARBA00022722"/>
    </source>
</evidence>
<dbReference type="InterPro" id="IPR036397">
    <property type="entry name" value="RNaseH_sf"/>
</dbReference>
<keyword evidence="3" id="KW-0269">Exonuclease</keyword>
<dbReference type="PANTHER" id="PTHR30231:SF4">
    <property type="entry name" value="PROTEIN NEN2"/>
    <property type="match status" value="1"/>
</dbReference>
<feature type="domain" description="Exonuclease" evidence="4">
    <location>
        <begin position="62"/>
        <end position="247"/>
    </location>
</feature>